<keyword evidence="4" id="KW-0676">Redox-active center</keyword>
<dbReference type="GO" id="GO:0017004">
    <property type="term" value="P:cytochrome complex assembly"/>
    <property type="evidence" value="ECO:0007669"/>
    <property type="project" value="UniProtKB-KW"/>
</dbReference>
<evidence type="ECO:0000256" key="2">
    <source>
        <dbReference type="ARBA" id="ARBA00022748"/>
    </source>
</evidence>
<proteinExistence type="predicted"/>
<reference evidence="7" key="1">
    <citation type="submission" date="2016-10" db="EMBL/GenBank/DDBJ databases">
        <authorList>
            <person name="Varghese N."/>
            <person name="Submissions S."/>
        </authorList>
    </citation>
    <scope>NUCLEOTIDE SEQUENCE [LARGE SCALE GENOMIC DNA]</scope>
    <source>
        <strain evidence="7">DSM 23925</strain>
    </source>
</reference>
<evidence type="ECO:0000313" key="7">
    <source>
        <dbReference type="Proteomes" id="UP000198705"/>
    </source>
</evidence>
<dbReference type="STRING" id="649333.SAMN04487989_1011045"/>
<dbReference type="Gene3D" id="3.40.30.10">
    <property type="entry name" value="Glutaredoxin"/>
    <property type="match status" value="1"/>
</dbReference>
<dbReference type="PANTHER" id="PTHR42852">
    <property type="entry name" value="THIOL:DISULFIDE INTERCHANGE PROTEIN DSBE"/>
    <property type="match status" value="1"/>
</dbReference>
<keyword evidence="3" id="KW-1015">Disulfide bond</keyword>
<dbReference type="InterPro" id="IPR012336">
    <property type="entry name" value="Thioredoxin-like_fold"/>
</dbReference>
<dbReference type="Pfam" id="PF13905">
    <property type="entry name" value="Thioredoxin_8"/>
    <property type="match status" value="1"/>
</dbReference>
<name>A0A1I4ZSR7_9FLAO</name>
<gene>
    <name evidence="6" type="ORF">SAMN04487989_1011045</name>
</gene>
<dbReference type="PROSITE" id="PS51352">
    <property type="entry name" value="THIOREDOXIN_2"/>
    <property type="match status" value="1"/>
</dbReference>
<dbReference type="EMBL" id="FOVN01000001">
    <property type="protein sequence ID" value="SFN53207.1"/>
    <property type="molecule type" value="Genomic_DNA"/>
</dbReference>
<dbReference type="RefSeq" id="WP_092206547.1">
    <property type="nucleotide sequence ID" value="NZ_FOVN01000001.1"/>
</dbReference>
<evidence type="ECO:0000256" key="3">
    <source>
        <dbReference type="ARBA" id="ARBA00023157"/>
    </source>
</evidence>
<protein>
    <submittedName>
        <fullName evidence="6">Thioredoxin-like</fullName>
    </submittedName>
</protein>
<dbReference type="Proteomes" id="UP000198705">
    <property type="component" value="Unassembled WGS sequence"/>
</dbReference>
<dbReference type="SUPFAM" id="SSF52833">
    <property type="entry name" value="Thioredoxin-like"/>
    <property type="match status" value="1"/>
</dbReference>
<evidence type="ECO:0000313" key="6">
    <source>
        <dbReference type="EMBL" id="SFN53207.1"/>
    </source>
</evidence>
<dbReference type="AlphaFoldDB" id="A0A1I4ZSR7"/>
<organism evidence="6 7">
    <name type="scientific">Bizionia echini</name>
    <dbReference type="NCBI Taxonomy" id="649333"/>
    <lineage>
        <taxon>Bacteria</taxon>
        <taxon>Pseudomonadati</taxon>
        <taxon>Bacteroidota</taxon>
        <taxon>Flavobacteriia</taxon>
        <taxon>Flavobacteriales</taxon>
        <taxon>Flavobacteriaceae</taxon>
        <taxon>Bizionia</taxon>
    </lineage>
</organism>
<evidence type="ECO:0000256" key="1">
    <source>
        <dbReference type="ARBA" id="ARBA00004196"/>
    </source>
</evidence>
<dbReference type="InterPro" id="IPR013766">
    <property type="entry name" value="Thioredoxin_domain"/>
</dbReference>
<dbReference type="OrthoDB" id="1098640at2"/>
<dbReference type="GO" id="GO:0030313">
    <property type="term" value="C:cell envelope"/>
    <property type="evidence" value="ECO:0007669"/>
    <property type="project" value="UniProtKB-SubCell"/>
</dbReference>
<sequence>MKLKNIVFFIVLSLLFYNCKDDENKKINVTNNIEELKSNKTDKVVILCKSKDSLILKSIVISDDTPLFNRTQTFLDSRIIDDALQFILDSIKTPQTIEIYCWDKNSHFYDIPIFISPGDTIHLSINEKSIVFEGEYSEQNNLLVELYSNSSFDYGRNPYKGNLMTYKLNTKDIYESRILFYEKYVQEHKITNVAYLETIESNLKYEYLYNLISPRIEKSDGMPGQFINSQDGINSLIEKENNNNQEIFKLNDYLDNVTIEDFKNNPQLNNFIYKNALNSFIRYYFEESNFPPYSKEKLIAEKAYIQTELKGELRDYAMARMIRDYTVKGFGYSKGNVDYMMALIDEYKDSFSNPSYKKELNELKDRLKTHNFYLSDSALDTKLVSKFGDTLSLRKIFHNSEQRIKVIDFWASWCGPCISEIYKSKPIKDKLAVENNVEWIYLSVDDNKKKWIERSEQLNEFLNVKNQYIVLGGTNSPLANFVKLNGLPRYMILDKQNQVIVNMAPKPSNIEIFERIIKSIE</sequence>
<evidence type="ECO:0000256" key="4">
    <source>
        <dbReference type="ARBA" id="ARBA00023284"/>
    </source>
</evidence>
<evidence type="ECO:0000259" key="5">
    <source>
        <dbReference type="PROSITE" id="PS51352"/>
    </source>
</evidence>
<dbReference type="PANTHER" id="PTHR42852:SF6">
    <property type="entry name" value="THIOL:DISULFIDE INTERCHANGE PROTEIN DSBE"/>
    <property type="match status" value="1"/>
</dbReference>
<accession>A0A1I4ZSR7</accession>
<dbReference type="InterPro" id="IPR050553">
    <property type="entry name" value="Thioredoxin_ResA/DsbE_sf"/>
</dbReference>
<keyword evidence="7" id="KW-1185">Reference proteome</keyword>
<dbReference type="InterPro" id="IPR036249">
    <property type="entry name" value="Thioredoxin-like_sf"/>
</dbReference>
<keyword evidence="2" id="KW-0201">Cytochrome c-type biogenesis</keyword>
<feature type="domain" description="Thioredoxin" evidence="5">
    <location>
        <begin position="372"/>
        <end position="521"/>
    </location>
</feature>
<comment type="subcellular location">
    <subcellularLocation>
        <location evidence="1">Cell envelope</location>
    </subcellularLocation>
</comment>